<keyword evidence="5" id="KW-1185">Reference proteome</keyword>
<dbReference type="PRINTS" id="PR00625">
    <property type="entry name" value="JDOMAIN"/>
</dbReference>
<dbReference type="Gene3D" id="1.10.287.110">
    <property type="entry name" value="DnaJ domain"/>
    <property type="match status" value="1"/>
</dbReference>
<reference evidence="4" key="2">
    <citation type="journal article" date="2023" name="IMA Fungus">
        <title>Comparative genomic study of the Penicillium genus elucidates a diverse pangenome and 15 lateral gene transfer events.</title>
        <authorList>
            <person name="Petersen C."/>
            <person name="Sorensen T."/>
            <person name="Nielsen M.R."/>
            <person name="Sondergaard T.E."/>
            <person name="Sorensen J.L."/>
            <person name="Fitzpatrick D.A."/>
            <person name="Frisvad J.C."/>
            <person name="Nielsen K.L."/>
        </authorList>
    </citation>
    <scope>NUCLEOTIDE SEQUENCE</scope>
    <source>
        <strain evidence="4">IBT 22155</strain>
    </source>
</reference>
<organism evidence="4 5">
    <name type="scientific">Penicillium bovifimosum</name>
    <dbReference type="NCBI Taxonomy" id="126998"/>
    <lineage>
        <taxon>Eukaryota</taxon>
        <taxon>Fungi</taxon>
        <taxon>Dikarya</taxon>
        <taxon>Ascomycota</taxon>
        <taxon>Pezizomycotina</taxon>
        <taxon>Eurotiomycetes</taxon>
        <taxon>Eurotiomycetidae</taxon>
        <taxon>Eurotiales</taxon>
        <taxon>Aspergillaceae</taxon>
        <taxon>Penicillium</taxon>
    </lineage>
</organism>
<comment type="caution">
    <text evidence="4">The sequence shown here is derived from an EMBL/GenBank/DDBJ whole genome shotgun (WGS) entry which is preliminary data.</text>
</comment>
<dbReference type="SUPFAM" id="SSF46565">
    <property type="entry name" value="Chaperone J-domain"/>
    <property type="match status" value="1"/>
</dbReference>
<accession>A0A9W9HI51</accession>
<dbReference type="InterPro" id="IPR008971">
    <property type="entry name" value="HSP40/DnaJ_pept-bd"/>
</dbReference>
<dbReference type="Gene3D" id="2.60.260.20">
    <property type="entry name" value="Urease metallochaperone UreE, N-terminal domain"/>
    <property type="match status" value="2"/>
</dbReference>
<dbReference type="CDD" id="cd06257">
    <property type="entry name" value="DnaJ"/>
    <property type="match status" value="1"/>
</dbReference>
<evidence type="ECO:0000256" key="1">
    <source>
        <dbReference type="ARBA" id="ARBA00023186"/>
    </source>
</evidence>
<dbReference type="InterPro" id="IPR018253">
    <property type="entry name" value="DnaJ_domain_CS"/>
</dbReference>
<sequence length="366" mass="39419">MVAESKLYDALSVKPDATQDEIKKAYRKAALKHHPDKNKDNPQAAEKFKEVSQAYEVLSDPEKRKVYDQYGLEYLLRGGPAPPPPGSGGGGAGGFEGGMPGGFNFGGMPGGMPSGGTRTFHFQTGGGGPGGFRFSSADDIFRNFAKGGGGMGGMGVDEDIFSSIFNSEGGGPRGSRPTYAKPKRTPTPEPTIVEKDLPLTLEEIFTGTSKKVKTKSKAFDSKGKRTTNEVTLEANIKPGLRAGSKIKYRNIGDQEEGGRQDVHLIVKEIDHPTFKRVGDNLVTTVDLTLKEALTGWERIVRTIDGKSIRVSKPGPTQPGHEERYPGLGMVISKNPSERGDLVIRVNVKFPSSLTSSQKDILRDVLP</sequence>
<keyword evidence="1" id="KW-0143">Chaperone</keyword>
<dbReference type="RefSeq" id="XP_056526739.1">
    <property type="nucleotide sequence ID" value="XM_056661573.1"/>
</dbReference>
<dbReference type="PANTHER" id="PTHR24078:SF553">
    <property type="entry name" value="DNAJ HOMOLOG SUBFAMILY B MEMBER 5"/>
    <property type="match status" value="1"/>
</dbReference>
<gene>
    <name evidence="4" type="ORF">N7515_000829</name>
</gene>
<evidence type="ECO:0000313" key="5">
    <source>
        <dbReference type="Proteomes" id="UP001149079"/>
    </source>
</evidence>
<dbReference type="SUPFAM" id="SSF49493">
    <property type="entry name" value="HSP40/DnaJ peptide-binding domain"/>
    <property type="match status" value="2"/>
</dbReference>
<dbReference type="EMBL" id="JAPQKL010000001">
    <property type="protein sequence ID" value="KAJ5146265.1"/>
    <property type="molecule type" value="Genomic_DNA"/>
</dbReference>
<feature type="domain" description="J" evidence="3">
    <location>
        <begin position="6"/>
        <end position="71"/>
    </location>
</feature>
<dbReference type="SMART" id="SM00271">
    <property type="entry name" value="DnaJ"/>
    <property type="match status" value="1"/>
</dbReference>
<evidence type="ECO:0000259" key="3">
    <source>
        <dbReference type="PROSITE" id="PS50076"/>
    </source>
</evidence>
<dbReference type="FunFam" id="2.60.260.20:FF:000013">
    <property type="entry name" value="DnaJ subfamily B member 11"/>
    <property type="match status" value="1"/>
</dbReference>
<dbReference type="PROSITE" id="PS00636">
    <property type="entry name" value="DNAJ_1"/>
    <property type="match status" value="1"/>
</dbReference>
<dbReference type="PANTHER" id="PTHR24078">
    <property type="entry name" value="DNAJ HOMOLOG SUBFAMILY C MEMBER"/>
    <property type="match status" value="1"/>
</dbReference>
<dbReference type="OrthoDB" id="550424at2759"/>
<dbReference type="InterPro" id="IPR051339">
    <property type="entry name" value="DnaJ_subfamily_B"/>
</dbReference>
<name>A0A9W9HI51_9EURO</name>
<dbReference type="GeneID" id="81400743"/>
<feature type="region of interest" description="Disordered" evidence="2">
    <location>
        <begin position="166"/>
        <end position="191"/>
    </location>
</feature>
<dbReference type="GO" id="GO:0051082">
    <property type="term" value="F:unfolded protein binding"/>
    <property type="evidence" value="ECO:0007669"/>
    <property type="project" value="InterPro"/>
</dbReference>
<dbReference type="Proteomes" id="UP001149079">
    <property type="component" value="Unassembled WGS sequence"/>
</dbReference>
<protein>
    <recommendedName>
        <fullName evidence="3">J domain-containing protein</fullName>
    </recommendedName>
</protein>
<evidence type="ECO:0000313" key="4">
    <source>
        <dbReference type="EMBL" id="KAJ5146265.1"/>
    </source>
</evidence>
<evidence type="ECO:0000256" key="2">
    <source>
        <dbReference type="SAM" id="MobiDB-lite"/>
    </source>
</evidence>
<dbReference type="Pfam" id="PF01556">
    <property type="entry name" value="DnaJ_C"/>
    <property type="match status" value="1"/>
</dbReference>
<dbReference type="GO" id="GO:0005829">
    <property type="term" value="C:cytosol"/>
    <property type="evidence" value="ECO:0007669"/>
    <property type="project" value="TreeGrafter"/>
</dbReference>
<dbReference type="AlphaFoldDB" id="A0A9W9HI51"/>
<dbReference type="FunFam" id="1.10.287.110:FF:000136">
    <property type="entry name" value="DnaJ domain-containing protein Psi"/>
    <property type="match status" value="1"/>
</dbReference>
<dbReference type="GO" id="GO:0006457">
    <property type="term" value="P:protein folding"/>
    <property type="evidence" value="ECO:0007669"/>
    <property type="project" value="InterPro"/>
</dbReference>
<reference evidence="4" key="1">
    <citation type="submission" date="2022-11" db="EMBL/GenBank/DDBJ databases">
        <authorList>
            <person name="Petersen C."/>
        </authorList>
    </citation>
    <scope>NUCLEOTIDE SEQUENCE</scope>
    <source>
        <strain evidence="4">IBT 22155</strain>
    </source>
</reference>
<dbReference type="InterPro" id="IPR002939">
    <property type="entry name" value="DnaJ_C"/>
</dbReference>
<dbReference type="GO" id="GO:0006413">
    <property type="term" value="P:translational initiation"/>
    <property type="evidence" value="ECO:0007669"/>
    <property type="project" value="TreeGrafter"/>
</dbReference>
<dbReference type="CDD" id="cd10747">
    <property type="entry name" value="DnaJ_C"/>
    <property type="match status" value="1"/>
</dbReference>
<proteinExistence type="predicted"/>
<dbReference type="GO" id="GO:0051087">
    <property type="term" value="F:protein-folding chaperone binding"/>
    <property type="evidence" value="ECO:0007669"/>
    <property type="project" value="TreeGrafter"/>
</dbReference>
<dbReference type="Pfam" id="PF00226">
    <property type="entry name" value="DnaJ"/>
    <property type="match status" value="1"/>
</dbReference>
<dbReference type="PROSITE" id="PS50076">
    <property type="entry name" value="DNAJ_2"/>
    <property type="match status" value="1"/>
</dbReference>
<dbReference type="InterPro" id="IPR036869">
    <property type="entry name" value="J_dom_sf"/>
</dbReference>
<dbReference type="InterPro" id="IPR001623">
    <property type="entry name" value="DnaJ_domain"/>
</dbReference>
<dbReference type="FunFam" id="2.60.260.20:FF:000002">
    <property type="entry name" value="Dnaj homolog subfamily b member"/>
    <property type="match status" value="1"/>
</dbReference>